<proteinExistence type="predicted"/>
<name>A0AAV0ZUH8_VICFA</name>
<organism evidence="2 3">
    <name type="scientific">Vicia faba</name>
    <name type="common">Broad bean</name>
    <name type="synonym">Faba vulgaris</name>
    <dbReference type="NCBI Taxonomy" id="3906"/>
    <lineage>
        <taxon>Eukaryota</taxon>
        <taxon>Viridiplantae</taxon>
        <taxon>Streptophyta</taxon>
        <taxon>Embryophyta</taxon>
        <taxon>Tracheophyta</taxon>
        <taxon>Spermatophyta</taxon>
        <taxon>Magnoliopsida</taxon>
        <taxon>eudicotyledons</taxon>
        <taxon>Gunneridae</taxon>
        <taxon>Pentapetalae</taxon>
        <taxon>rosids</taxon>
        <taxon>fabids</taxon>
        <taxon>Fabales</taxon>
        <taxon>Fabaceae</taxon>
        <taxon>Papilionoideae</taxon>
        <taxon>50 kb inversion clade</taxon>
        <taxon>NPAAA clade</taxon>
        <taxon>Hologalegina</taxon>
        <taxon>IRL clade</taxon>
        <taxon>Fabeae</taxon>
        <taxon>Vicia</taxon>
    </lineage>
</organism>
<dbReference type="Gene3D" id="2.40.50.140">
    <property type="entry name" value="Nucleic acid-binding proteins"/>
    <property type="match status" value="1"/>
</dbReference>
<dbReference type="Proteomes" id="UP001157006">
    <property type="component" value="Chromosome 2"/>
</dbReference>
<evidence type="ECO:0000313" key="3">
    <source>
        <dbReference type="Proteomes" id="UP001157006"/>
    </source>
</evidence>
<feature type="compositionally biased region" description="Polar residues" evidence="1">
    <location>
        <begin position="210"/>
        <end position="233"/>
    </location>
</feature>
<evidence type="ECO:0008006" key="4">
    <source>
        <dbReference type="Google" id="ProtNLM"/>
    </source>
</evidence>
<dbReference type="InterPro" id="IPR012340">
    <property type="entry name" value="NA-bd_OB-fold"/>
</dbReference>
<evidence type="ECO:0000256" key="1">
    <source>
        <dbReference type="SAM" id="MobiDB-lite"/>
    </source>
</evidence>
<gene>
    <name evidence="2" type="ORF">VFH_II233800</name>
</gene>
<reference evidence="2 3" key="1">
    <citation type="submission" date="2023-01" db="EMBL/GenBank/DDBJ databases">
        <authorList>
            <person name="Kreplak J."/>
        </authorList>
    </citation>
    <scope>NUCLEOTIDE SEQUENCE [LARGE SCALE GENOMIC DNA]</scope>
</reference>
<dbReference type="SUPFAM" id="SSF50249">
    <property type="entry name" value="Nucleic acid-binding proteins"/>
    <property type="match status" value="1"/>
</dbReference>
<evidence type="ECO:0000313" key="2">
    <source>
        <dbReference type="EMBL" id="CAI8600643.1"/>
    </source>
</evidence>
<feature type="region of interest" description="Disordered" evidence="1">
    <location>
        <begin position="206"/>
        <end position="270"/>
    </location>
</feature>
<dbReference type="EMBL" id="OX451737">
    <property type="protein sequence ID" value="CAI8600643.1"/>
    <property type="molecule type" value="Genomic_DNA"/>
</dbReference>
<accession>A0AAV0ZUH8</accession>
<keyword evidence="3" id="KW-1185">Reference proteome</keyword>
<sequence>MVLSELRAFSFTKDVKSIAEITTLTEETFCNMVGKTVRFKANPFGWYYGLCQTCNKTNQSPGSPFQCNCSDNSSTPITKYKIEIEVEHESKTSNFVFWDKECIPYIGMSAHALRQVMKKTNKDHPLIYPEYLDHLLDKDFAFRAKYQPYYRQASIVRLTQDCKVMRQIEEVITHSQACLTITNKDESPKGKVVLFLEDNNVVNTQTNVTHSKTTTSATQNWSPEASISNTPSKWLSPDLVQDLEGPDLLSPKLSATNAAKTKSGRNTKNK</sequence>
<protein>
    <recommendedName>
        <fullName evidence="4">Replication factor A C-terminal domain-containing protein</fullName>
    </recommendedName>
</protein>
<dbReference type="AlphaFoldDB" id="A0AAV0ZUH8"/>